<evidence type="ECO:0000259" key="1">
    <source>
        <dbReference type="Pfam" id="PF07539"/>
    </source>
</evidence>
<protein>
    <submittedName>
        <fullName evidence="4">Uncharacterized protein</fullName>
    </submittedName>
</protein>
<dbReference type="InterPro" id="IPR011989">
    <property type="entry name" value="ARM-like"/>
</dbReference>
<dbReference type="PANTHER" id="PTHR17695:SF11">
    <property type="entry name" value="SMALL SUBUNIT PROCESSOME COMPONENT 20 HOMOLOG"/>
    <property type="match status" value="1"/>
</dbReference>
<dbReference type="InterPro" id="IPR057525">
    <property type="entry name" value="UTP20_C"/>
</dbReference>
<evidence type="ECO:0000259" key="3">
    <source>
        <dbReference type="Pfam" id="PF23099"/>
    </source>
</evidence>
<feature type="domain" description="U3 small nucleolar RNA-associated protein 20 C-terminal" evidence="3">
    <location>
        <begin position="2287"/>
        <end position="2601"/>
    </location>
</feature>
<dbReference type="GO" id="GO:0030686">
    <property type="term" value="C:90S preribosome"/>
    <property type="evidence" value="ECO:0007669"/>
    <property type="project" value="TreeGrafter"/>
</dbReference>
<name>A0A443R2Z6_9ACAR</name>
<dbReference type="Proteomes" id="UP000285301">
    <property type="component" value="Unassembled WGS sequence"/>
</dbReference>
<dbReference type="EMBL" id="NCKU01002417">
    <property type="protein sequence ID" value="RWS09630.1"/>
    <property type="molecule type" value="Genomic_DNA"/>
</dbReference>
<dbReference type="InterPro" id="IPR016024">
    <property type="entry name" value="ARM-type_fold"/>
</dbReference>
<keyword evidence="5" id="KW-1185">Reference proteome</keyword>
<dbReference type="PANTHER" id="PTHR17695">
    <property type="entry name" value="SMALL SUBUNIT PROCESSOME COMPONENT 20 HOMOLOG"/>
    <property type="match status" value="1"/>
</dbReference>
<dbReference type="Gene3D" id="1.25.10.10">
    <property type="entry name" value="Leucine-rich Repeat Variant"/>
    <property type="match status" value="3"/>
</dbReference>
<dbReference type="InterPro" id="IPR011430">
    <property type="entry name" value="UTP20_N"/>
</dbReference>
<dbReference type="Pfam" id="PF20416">
    <property type="entry name" value="UTP20"/>
    <property type="match status" value="1"/>
</dbReference>
<proteinExistence type="predicted"/>
<feature type="domain" description="U3 small nucleolar RNA-associated protein 20 N-terminal" evidence="1">
    <location>
        <begin position="865"/>
        <end position="1498"/>
    </location>
</feature>
<organism evidence="4 5">
    <name type="scientific">Dinothrombium tinctorium</name>
    <dbReference type="NCBI Taxonomy" id="1965070"/>
    <lineage>
        <taxon>Eukaryota</taxon>
        <taxon>Metazoa</taxon>
        <taxon>Ecdysozoa</taxon>
        <taxon>Arthropoda</taxon>
        <taxon>Chelicerata</taxon>
        <taxon>Arachnida</taxon>
        <taxon>Acari</taxon>
        <taxon>Acariformes</taxon>
        <taxon>Trombidiformes</taxon>
        <taxon>Prostigmata</taxon>
        <taxon>Anystina</taxon>
        <taxon>Parasitengona</taxon>
        <taxon>Trombidioidea</taxon>
        <taxon>Trombidiidae</taxon>
        <taxon>Dinothrombium</taxon>
    </lineage>
</organism>
<dbReference type="Pfam" id="PF23099">
    <property type="entry name" value="UTP20_C"/>
    <property type="match status" value="1"/>
</dbReference>
<dbReference type="InterPro" id="IPR046523">
    <property type="entry name" value="UTP20_dom"/>
</dbReference>
<evidence type="ECO:0000259" key="2">
    <source>
        <dbReference type="Pfam" id="PF20416"/>
    </source>
</evidence>
<dbReference type="InterPro" id="IPR052575">
    <property type="entry name" value="SSU_processome_comp_20"/>
</dbReference>
<comment type="caution">
    <text evidence="4">The sequence shown here is derived from an EMBL/GenBank/DDBJ whole genome shotgun (WGS) entry which is preliminary data.</text>
</comment>
<dbReference type="GO" id="GO:0032040">
    <property type="term" value="C:small-subunit processome"/>
    <property type="evidence" value="ECO:0007669"/>
    <property type="project" value="TreeGrafter"/>
</dbReference>
<gene>
    <name evidence="4" type="ORF">B4U79_02561</name>
</gene>
<dbReference type="OrthoDB" id="360653at2759"/>
<accession>A0A443R2Z6</accession>
<dbReference type="Pfam" id="PF07539">
    <property type="entry name" value="UTP20_N"/>
    <property type="match status" value="1"/>
</dbReference>
<sequence length="2626" mass="303664">MKNKPIAHKSANRFAFKSFNEQLADISIHFGKHQLKNRHLYEDGEQTKFVETLNKWDDLNCTQDFLDLKCKLGSRLTLTTLAQIVHRKDELIEILKGCLKNSENKALEVALELVVALAFDLQNEFYPYFIDLFDILVNLLQNQDTKLLEAVFMCFAYLFKNLWRYILNDFRKIFSRFAHKLLTRNQKDYIKAFAAQSFSFLMRKIENKEAFFELIFEQLEKRDDLCHGYGILLFEAVKGVKQQLHSGASSLMSAMLKKFLEPRWLISENIFSTLNHYFELLTLHVTKTTSEVIWFSLFDLMMKVNNPLALNKLGELLKVLIVYKDCSLVIDAEKVLNVISKVVGNVRNDENCMNTFLISASVIISKLHSTTSLKSISCFVKSIFSHETRFQNAQFFVLSLKSYVFLERDILPYFLPFFINYIKGKSENVLVASLKVFVDLLLYKYPKPLLGSNLTAKVLTLNFPTIDSEENLSNRLLNLVQTDDSLISQWSSLVCLPHIKPIDKLECSRVLSSLVKRVLEKLSAEMNEQDDQLLQLICLEAVYASFLLDNRLIFEESIYEAISRLISLRPSSVCLLHVFDYYLEFAKRVDKAEILELNRFESIYPTLEINLCSPSKSVRLLTLHIASLFNPPLPPTDSAEFTHESIFSLCLNAEVLPVSVQDFREKLRILQKLEYGVVNSSIPIEAVTGFSYEQTPIYFLLGILYTNFSLLWPSVNNIIETHARGCKNIDTFWKILMQNYHKTLNFINGTEILMNKITLKDENAEIISTQPYEQIYQLSEDRADHYIHRIQLLKLMQLIADVIEKKNRDFVQLFFDFLEQEASSITIHSGVNRENLLLDENSENTFEEGFNIEENSENSNGKMVWKTLFSFLEVFSKFRNPKALYREPELRDLFNNLLQSRDSALQKTTLDCILAYEFPFIMPYKENLLRLIDNKTFKSEIVHFNLNPTNEEDMIIKMDHRKELMPYIMRIIYGKMLYKTGDHTSGQSKSSLRRSVVFRFLAGCPEDELFVFFKLAFSSFTHLISQDFAVIFESHKKMNLKECIPIRKALSSIKTLDLMLTYIGNIAKKLLPDFFKLLVIISSFATSLLHHRSEMKEIYITKLKVLRGECLKMGAKFFHMFDDYNYSKSEIDAFFTSLVFPLLPNLSNESLSSPSPLLKLIVSWSENPRYFVLLMKHLDSTPNIYPLAIVMDLYEDSKCHTSVVDLISQMLVNLVELATFNPMEIESEEPVYPLEVSNVVDIEPMIKEENQINYGTAILLPFIPKIISRMKSNFGYRSQTKGKRTRMTSDELTILTHIAPFVKDETQCRLLSKLFMGTFNEKQRRSEEADCQLIQTISCLVKQTSSIEDEFFSLFIPLFRFIKERLSRVELCNLLNVISGIDPKFIEINESITMLNSYNPRNPEEPDYCKRMDGFKLVKEFIENMNSQTDHRFIALIVYNCCAFISFIDDLGIREASSDVIQTIIKKIIELNDKSLFTKICLEIIFAKEIQRGIKEKNENARHEFIAILRVLVKNGHDQHLFLKQLYVLCNDDDELDFFITIRHIQLHRRSRALTRLTKNVEVFASLSSSVLSSFILPIATSFLFDKSYSKNSGLITSAIETIGTICRYIEWPVYKNLLKLYLELLVKDYENHKTIVRLLSTILNNFNFDLSNADESSPQLSAETMEASTKQKLSSTQAKKIQEYIINNLLPKLREHLHSFSRADYEYDSMKSEYPEDSEIQRVPLAFAIVSLLKVLPSKENLLEANISSVFLRLLNFLKSKSENIRETARSSLIKVMQCLGPKYFPYLLREMRAMLRKGYQIHILTYTLNSLVTSLSPQLSSGDFDPCLEDIIEICVEEIFSNIAEEKEVGKIVAKVKEARKSKSFDTFFIIASFASEQSLSQVILPLKKILSETHSHKVLKKVEKCLQKVIIGLTENSALSETTLLTFFYGIVHDSIPDLQLTKKSKKKTYANQVTNDCFLLQQPKKKDSKAKTNASSNYYILVQESLKILSILLKKERLQATDEQHAALLNPFIPILSDFVSSKHPKLTISALKCINSIVLKFSSLESFKIYANTIKNNLFVLLHKHTGVGMQHGENYELVMMCFKCMHYLISEVDCIEIDEKQLKVLLLYAEKDIHENNKQAVAFSLLKAIISKRLDSPELKAIMAKLSEMLVQSEQDYVRKQCVHIWMRYLLDYPHGKSLKQHIMFFLRQLDYEHETGRMAVLELLALVVSRFPEVVVNSYVELLFIPVSSRLINEESSKARKLSADLIEKLFSRLNADKRNFLFENLILPWFQQRNLLQQQLGARLCLLLAEVEQKSFNSRVSRCIPLIQHKLNLQASSENSDGNTDFQTQKDHLIYHLLLLFLRIIKINPSIVKSSQFSEDTTSIFKSIASIYILYPHVWVRVTSVEIFNFLFSLYNIDEIVAAVKDPEDADEFILQNTASVIWNLCTKFLDLLHEVYDSENLGEQLIKNLVFIGKVFCRLPDDWNSDEDVSRKLNIKWLINRLSRETRTELSENAKCYTKRSLIFKWIAAIVLELDKERLVSYLELLLPSLCRETAEKTGQTNEDNAKEEVHNLAHDVLRLIQTAVGNETFNSVYAKVISSLSRKRLQRKNQRAIEVSKSLVIAEIAINRIVYDCSLL</sequence>
<dbReference type="SUPFAM" id="SSF48371">
    <property type="entry name" value="ARM repeat"/>
    <property type="match status" value="3"/>
</dbReference>
<dbReference type="STRING" id="1965070.A0A443R2Z6"/>
<feature type="domain" description="U3 small nucleolar RNA-associated protein 20" evidence="2">
    <location>
        <begin position="1717"/>
        <end position="1934"/>
    </location>
</feature>
<evidence type="ECO:0000313" key="4">
    <source>
        <dbReference type="EMBL" id="RWS09630.1"/>
    </source>
</evidence>
<reference evidence="4 5" key="1">
    <citation type="journal article" date="2018" name="Gigascience">
        <title>Genomes of trombidid mites reveal novel predicted allergens and laterally-transferred genes associated with secondary metabolism.</title>
        <authorList>
            <person name="Dong X."/>
            <person name="Chaisiri K."/>
            <person name="Xia D."/>
            <person name="Armstrong S.D."/>
            <person name="Fang Y."/>
            <person name="Donnelly M.J."/>
            <person name="Kadowaki T."/>
            <person name="McGarry J.W."/>
            <person name="Darby A.C."/>
            <person name="Makepeace B.L."/>
        </authorList>
    </citation>
    <scope>NUCLEOTIDE SEQUENCE [LARGE SCALE GENOMIC DNA]</scope>
    <source>
        <strain evidence="4">UoL-WK</strain>
    </source>
</reference>
<evidence type="ECO:0000313" key="5">
    <source>
        <dbReference type="Proteomes" id="UP000285301"/>
    </source>
</evidence>